<reference evidence="2 3" key="1">
    <citation type="submission" date="2017-10" db="EMBL/GenBank/DDBJ databases">
        <title>Sequencing the genomes of 1000 actinobacteria strains.</title>
        <authorList>
            <person name="Klenk H.-P."/>
        </authorList>
    </citation>
    <scope>NUCLEOTIDE SEQUENCE [LARGE SCALE GENOMIC DNA]</scope>
    <source>
        <strain evidence="2 3">DSM 21574</strain>
    </source>
</reference>
<dbReference type="RefSeq" id="WP_098456811.1">
    <property type="nucleotide sequence ID" value="NZ_PDJH01000001.1"/>
</dbReference>
<dbReference type="Proteomes" id="UP000221394">
    <property type="component" value="Unassembled WGS sequence"/>
</dbReference>
<name>A0A2A9E9M1_9MICO</name>
<comment type="caution">
    <text evidence="2">The sequence shown here is derived from an EMBL/GenBank/DDBJ whole genome shotgun (WGS) entry which is preliminary data.</text>
</comment>
<proteinExistence type="predicted"/>
<dbReference type="EMBL" id="PDJH01000001">
    <property type="protein sequence ID" value="PFG35523.1"/>
    <property type="molecule type" value="Genomic_DNA"/>
</dbReference>
<dbReference type="Pfam" id="PF00117">
    <property type="entry name" value="GATase"/>
    <property type="match status" value="1"/>
</dbReference>
<dbReference type="Gene3D" id="3.40.50.880">
    <property type="match status" value="1"/>
</dbReference>
<dbReference type="PANTHER" id="PTHR42695">
    <property type="entry name" value="GLUTAMINE AMIDOTRANSFERASE YLR126C-RELATED"/>
    <property type="match status" value="1"/>
</dbReference>
<protein>
    <submittedName>
        <fullName evidence="2">GMP synthase (Glutamine-hydrolysing)</fullName>
    </submittedName>
</protein>
<feature type="domain" description="Glutamine amidotransferase" evidence="1">
    <location>
        <begin position="54"/>
        <end position="189"/>
    </location>
</feature>
<dbReference type="InterPro" id="IPR044992">
    <property type="entry name" value="ChyE-like"/>
</dbReference>
<evidence type="ECO:0000313" key="2">
    <source>
        <dbReference type="EMBL" id="PFG35523.1"/>
    </source>
</evidence>
<dbReference type="AlphaFoldDB" id="A0A2A9E9M1"/>
<gene>
    <name evidence="2" type="ORF">ATL41_0207</name>
</gene>
<organism evidence="2 3">
    <name type="scientific">Flavimobilis soli</name>
    <dbReference type="NCBI Taxonomy" id="442709"/>
    <lineage>
        <taxon>Bacteria</taxon>
        <taxon>Bacillati</taxon>
        <taxon>Actinomycetota</taxon>
        <taxon>Actinomycetes</taxon>
        <taxon>Micrococcales</taxon>
        <taxon>Jonesiaceae</taxon>
        <taxon>Flavimobilis</taxon>
    </lineage>
</organism>
<dbReference type="InterPro" id="IPR017926">
    <property type="entry name" value="GATASE"/>
</dbReference>
<evidence type="ECO:0000259" key="1">
    <source>
        <dbReference type="Pfam" id="PF00117"/>
    </source>
</evidence>
<dbReference type="CDD" id="cd01741">
    <property type="entry name" value="GATase1_1"/>
    <property type="match status" value="1"/>
</dbReference>
<accession>A0A2A9E9M1</accession>
<dbReference type="OrthoDB" id="5196541at2"/>
<dbReference type="SUPFAM" id="SSF52317">
    <property type="entry name" value="Class I glutamine amidotransferase-like"/>
    <property type="match status" value="1"/>
</dbReference>
<dbReference type="InterPro" id="IPR029062">
    <property type="entry name" value="Class_I_gatase-like"/>
</dbReference>
<dbReference type="PANTHER" id="PTHR42695:SF5">
    <property type="entry name" value="GLUTAMINE AMIDOTRANSFERASE YLR126C-RELATED"/>
    <property type="match status" value="1"/>
</dbReference>
<dbReference type="PROSITE" id="PS51273">
    <property type="entry name" value="GATASE_TYPE_1"/>
    <property type="match status" value="1"/>
</dbReference>
<sequence>MEFNDAPVLVLQHAAWEGPGLIARGLEQRDIPWTVRTVLDEHDPHLPDVSRLGGLVVMGGAAGALDDEEHPGLAAERRLLVAAVEADIPVLGVCLGMQLLAVAHGAAFHPGAHHELGFGPVSVTGDGIRDPYLYPLVVDAHADPEVLHWHDDAVEAPDGASVLASTDVTPVQAFRLGSATGFQFHLEVDAPMLGAWLDEPETAEELTAAQIASIREQGRERLPSLAPRALVGLGTFADAVRYRRG</sequence>
<keyword evidence="3" id="KW-1185">Reference proteome</keyword>
<dbReference type="GO" id="GO:0005829">
    <property type="term" value="C:cytosol"/>
    <property type="evidence" value="ECO:0007669"/>
    <property type="project" value="TreeGrafter"/>
</dbReference>
<evidence type="ECO:0000313" key="3">
    <source>
        <dbReference type="Proteomes" id="UP000221394"/>
    </source>
</evidence>